<evidence type="ECO:0000259" key="3">
    <source>
        <dbReference type="Pfam" id="PF00583"/>
    </source>
</evidence>
<proteinExistence type="predicted"/>
<organism evidence="4 5">
    <name type="scientific">Nocardiopsis changdeensis</name>
    <dbReference type="NCBI Taxonomy" id="2831969"/>
    <lineage>
        <taxon>Bacteria</taxon>
        <taxon>Bacillati</taxon>
        <taxon>Actinomycetota</taxon>
        <taxon>Actinomycetes</taxon>
        <taxon>Streptosporangiales</taxon>
        <taxon>Nocardiopsidaceae</taxon>
        <taxon>Nocardiopsis</taxon>
    </lineage>
</organism>
<dbReference type="PANTHER" id="PTHR43877">
    <property type="entry name" value="AMINOALKYLPHOSPHONATE N-ACETYLTRANSFERASE-RELATED-RELATED"/>
    <property type="match status" value="1"/>
</dbReference>
<evidence type="ECO:0000256" key="1">
    <source>
        <dbReference type="ARBA" id="ARBA00022679"/>
    </source>
</evidence>
<evidence type="ECO:0000313" key="4">
    <source>
        <dbReference type="EMBL" id="QUX24566.1"/>
    </source>
</evidence>
<sequence>MTLQIRPMETEDVPAVLPFLRAHHPYRVLTEKAVRWRMANPTPHSTDLPLVATDGDGGIVGFTRSLLTRPEGRDPHGLTFLTAVAERYRGGDLAARLLTASEESLVERGARTLRTEVAEEPVQAGGPVLHEVALDQGYAEEETHHILGLDLSLLPPAPEPPAGVELRTFREYADDPRPVYELDRLASEDEPGAVPSVGFMTFEDWVNGPWNHPLTDLDLSLVFLHEGTPAGITCYGSDRRSRMESSMTGTLREYRGRGLAGYAKHVALLRAREQGFTHAATGNHENNAPMLAINARLGYALLGKETGYVKPVA</sequence>
<dbReference type="Pfam" id="PF00583">
    <property type="entry name" value="Acetyltransf_1"/>
    <property type="match status" value="1"/>
</dbReference>
<keyword evidence="1" id="KW-0808">Transferase</keyword>
<dbReference type="CDD" id="cd04301">
    <property type="entry name" value="NAT_SF"/>
    <property type="match status" value="1"/>
</dbReference>
<dbReference type="Gene3D" id="3.40.630.30">
    <property type="match status" value="1"/>
</dbReference>
<accession>A0ABX8BR93</accession>
<name>A0ABX8BR93_9ACTN</name>
<dbReference type="EMBL" id="CP074133">
    <property type="protein sequence ID" value="QUX24566.1"/>
    <property type="molecule type" value="Genomic_DNA"/>
</dbReference>
<feature type="domain" description="N-acetyltransferase" evidence="3">
    <location>
        <begin position="48"/>
        <end position="119"/>
    </location>
</feature>
<dbReference type="InterPro" id="IPR016181">
    <property type="entry name" value="Acyl_CoA_acyltransferase"/>
</dbReference>
<reference evidence="4 5" key="1">
    <citation type="submission" date="2021-05" db="EMBL/GenBank/DDBJ databases">
        <title>Direct Submission.</title>
        <authorList>
            <person name="Li K."/>
            <person name="Gao J."/>
        </authorList>
    </citation>
    <scope>NUCLEOTIDE SEQUENCE [LARGE SCALE GENOMIC DNA]</scope>
    <source>
        <strain evidence="4 5">Mg02</strain>
    </source>
</reference>
<evidence type="ECO:0000256" key="2">
    <source>
        <dbReference type="ARBA" id="ARBA00023315"/>
    </source>
</evidence>
<dbReference type="SUPFAM" id="SSF55729">
    <property type="entry name" value="Acyl-CoA N-acyltransferases (Nat)"/>
    <property type="match status" value="2"/>
</dbReference>
<dbReference type="RefSeq" id="WP_220559991.1">
    <property type="nucleotide sequence ID" value="NZ_CP074133.1"/>
</dbReference>
<keyword evidence="2" id="KW-0012">Acyltransferase</keyword>
<protein>
    <submittedName>
        <fullName evidence="4">N-acetyltransferase</fullName>
    </submittedName>
</protein>
<dbReference type="InterPro" id="IPR050832">
    <property type="entry name" value="Bact_Acetyltransf"/>
</dbReference>
<dbReference type="PANTHER" id="PTHR43877:SF1">
    <property type="entry name" value="ACETYLTRANSFERASE"/>
    <property type="match status" value="1"/>
</dbReference>
<dbReference type="InterPro" id="IPR000182">
    <property type="entry name" value="GNAT_dom"/>
</dbReference>
<evidence type="ECO:0000313" key="5">
    <source>
        <dbReference type="Proteomes" id="UP000676079"/>
    </source>
</evidence>
<gene>
    <name evidence="4" type="ORF">KGD84_10010</name>
</gene>
<dbReference type="Proteomes" id="UP000676079">
    <property type="component" value="Chromosome"/>
</dbReference>
<keyword evidence="5" id="KW-1185">Reference proteome</keyword>